<dbReference type="STRING" id="363331.RM51_15205"/>
<dbReference type="AlphaFoldDB" id="A0A0B4E567"/>
<sequence>MAITFYDLENKKTLLFSISDIEIVKYNNIINLFNLKYNNLFDEYGDFKLHENHIFYLIQSMRENKDFSFDAFFQFLIEVKEQNKELLVIGN</sequence>
<comment type="caution">
    <text evidence="1">The sequence shown here is derived from an EMBL/GenBank/DDBJ whole genome shotgun (WGS) entry which is preliminary data.</text>
</comment>
<reference evidence="1 2" key="1">
    <citation type="submission" date="2014-12" db="EMBL/GenBank/DDBJ databases">
        <title>Genome sequencing of Chryseobacterium taiwanense TPW19.</title>
        <authorList>
            <person name="Tan P.W."/>
            <person name="Chan K.-G."/>
        </authorList>
    </citation>
    <scope>NUCLEOTIDE SEQUENCE [LARGE SCALE GENOMIC DNA]</scope>
    <source>
        <strain evidence="1 2">TPW19</strain>
    </source>
</reference>
<organism evidence="1 2">
    <name type="scientific">Chryseobacterium taiwanense</name>
    <dbReference type="NCBI Taxonomy" id="363331"/>
    <lineage>
        <taxon>Bacteria</taxon>
        <taxon>Pseudomonadati</taxon>
        <taxon>Bacteroidota</taxon>
        <taxon>Flavobacteriia</taxon>
        <taxon>Flavobacteriales</taxon>
        <taxon>Weeksellaceae</taxon>
        <taxon>Chryseobacterium group</taxon>
        <taxon>Chryseobacterium</taxon>
    </lineage>
</organism>
<accession>A0A0B4E567</accession>
<dbReference type="Proteomes" id="UP000031167">
    <property type="component" value="Unassembled WGS sequence"/>
</dbReference>
<dbReference type="OrthoDB" id="9896605at2"/>
<dbReference type="EMBL" id="JWTA01000015">
    <property type="protein sequence ID" value="KIC61738.1"/>
    <property type="molecule type" value="Genomic_DNA"/>
</dbReference>
<proteinExistence type="predicted"/>
<evidence type="ECO:0000313" key="2">
    <source>
        <dbReference type="Proteomes" id="UP000031167"/>
    </source>
</evidence>
<dbReference type="RefSeq" id="WP_039371440.1">
    <property type="nucleotide sequence ID" value="NZ_JWTA01000015.1"/>
</dbReference>
<protein>
    <submittedName>
        <fullName evidence="1">Uncharacterized protein</fullName>
    </submittedName>
</protein>
<evidence type="ECO:0000313" key="1">
    <source>
        <dbReference type="EMBL" id="KIC61738.1"/>
    </source>
</evidence>
<name>A0A0B4E567_9FLAO</name>
<keyword evidence="2" id="KW-1185">Reference proteome</keyword>
<gene>
    <name evidence="1" type="ORF">RM51_15205</name>
</gene>